<dbReference type="CDD" id="cd00207">
    <property type="entry name" value="fer2"/>
    <property type="match status" value="1"/>
</dbReference>
<evidence type="ECO:0000256" key="4">
    <source>
        <dbReference type="ARBA" id="ARBA00022714"/>
    </source>
</evidence>
<accession>A0A3B1JS70</accession>
<dbReference type="PROSITE" id="PS00814">
    <property type="entry name" value="ADX"/>
    <property type="match status" value="1"/>
</dbReference>
<evidence type="ECO:0000256" key="6">
    <source>
        <dbReference type="ARBA" id="ARBA00022982"/>
    </source>
</evidence>
<evidence type="ECO:0000256" key="2">
    <source>
        <dbReference type="ARBA" id="ARBA00010914"/>
    </source>
</evidence>
<keyword evidence="8" id="KW-0411">Iron-sulfur</keyword>
<dbReference type="Proteomes" id="UP000018467">
    <property type="component" value="Unassembled WGS sequence"/>
</dbReference>
<dbReference type="Bgee" id="ENSAMXG00000030023">
    <property type="expression patterns" value="Expressed in testis and 4 other cell types or tissues"/>
</dbReference>
<dbReference type="GO" id="GO:0140647">
    <property type="term" value="P:P450-containing electron transport chain"/>
    <property type="evidence" value="ECO:0007669"/>
    <property type="project" value="InterPro"/>
</dbReference>
<dbReference type="PROSITE" id="PS51085">
    <property type="entry name" value="2FE2S_FER_2"/>
    <property type="match status" value="1"/>
</dbReference>
<dbReference type="GO" id="GO:0046872">
    <property type="term" value="F:metal ion binding"/>
    <property type="evidence" value="ECO:0007669"/>
    <property type="project" value="UniProtKB-KW"/>
</dbReference>
<dbReference type="GO" id="GO:0005759">
    <property type="term" value="C:mitochondrial matrix"/>
    <property type="evidence" value="ECO:0007669"/>
    <property type="project" value="UniProtKB-SubCell"/>
</dbReference>
<evidence type="ECO:0000313" key="13">
    <source>
        <dbReference type="Ensembl" id="ENSAMXP00000044685.1"/>
    </source>
</evidence>
<dbReference type="STRING" id="7994.ENSAMXP00000044685"/>
<reference evidence="13" key="3">
    <citation type="submission" date="2025-08" db="UniProtKB">
        <authorList>
            <consortium name="Ensembl"/>
        </authorList>
    </citation>
    <scope>IDENTIFICATION</scope>
</reference>
<dbReference type="FunFam" id="3.10.20.30:FF:000013">
    <property type="entry name" value="Adrenodoxin, mitochondrial"/>
    <property type="match status" value="1"/>
</dbReference>
<evidence type="ECO:0000256" key="3">
    <source>
        <dbReference type="ARBA" id="ARBA00022448"/>
    </source>
</evidence>
<keyword evidence="3" id="KW-0813">Transport</keyword>
<keyword evidence="7" id="KW-0408">Iron</keyword>
<dbReference type="GO" id="GO:0051537">
    <property type="term" value="F:2 iron, 2 sulfur cluster binding"/>
    <property type="evidence" value="ECO:0007669"/>
    <property type="project" value="UniProtKB-KW"/>
</dbReference>
<comment type="cofactor">
    <cofactor evidence="10">
        <name>[2Fe-2S] cluster</name>
        <dbReference type="ChEBI" id="CHEBI:190135"/>
    </cofactor>
</comment>
<organism evidence="13 14">
    <name type="scientific">Astyanax mexicanus</name>
    <name type="common">Blind cave fish</name>
    <name type="synonym">Astyanax fasciatus mexicanus</name>
    <dbReference type="NCBI Taxonomy" id="7994"/>
    <lineage>
        <taxon>Eukaryota</taxon>
        <taxon>Metazoa</taxon>
        <taxon>Chordata</taxon>
        <taxon>Craniata</taxon>
        <taxon>Vertebrata</taxon>
        <taxon>Euteleostomi</taxon>
        <taxon>Actinopterygii</taxon>
        <taxon>Neopterygii</taxon>
        <taxon>Teleostei</taxon>
        <taxon>Ostariophysi</taxon>
        <taxon>Characiformes</taxon>
        <taxon>Characoidei</taxon>
        <taxon>Acestrorhamphidae</taxon>
        <taxon>Acestrorhamphinae</taxon>
        <taxon>Astyanax</taxon>
    </lineage>
</organism>
<reference evidence="14" key="1">
    <citation type="submission" date="2013-03" db="EMBL/GenBank/DDBJ databases">
        <authorList>
            <person name="Jeffery W."/>
            <person name="Warren W."/>
            <person name="Wilson R.K."/>
        </authorList>
    </citation>
    <scope>NUCLEOTIDE SEQUENCE</scope>
    <source>
        <strain evidence="14">female</strain>
    </source>
</reference>
<proteinExistence type="inferred from homology"/>
<dbReference type="Ensembl" id="ENSAMXT00000036627.1">
    <property type="protein sequence ID" value="ENSAMXP00000044685.1"/>
    <property type="gene ID" value="ENSAMXG00000030023.1"/>
</dbReference>
<evidence type="ECO:0000256" key="9">
    <source>
        <dbReference type="ARBA" id="ARBA00023128"/>
    </source>
</evidence>
<keyword evidence="5" id="KW-0479">Metal-binding</keyword>
<dbReference type="PRINTS" id="PR00355">
    <property type="entry name" value="ADRENODOXIN"/>
</dbReference>
<reference evidence="14" key="2">
    <citation type="journal article" date="2014" name="Nat. Commun.">
        <title>The cavefish genome reveals candidate genes for eye loss.</title>
        <authorList>
            <person name="McGaugh S.E."/>
            <person name="Gross J.B."/>
            <person name="Aken B."/>
            <person name="Blin M."/>
            <person name="Borowsky R."/>
            <person name="Chalopin D."/>
            <person name="Hinaux H."/>
            <person name="Jeffery W.R."/>
            <person name="Keene A."/>
            <person name="Ma L."/>
            <person name="Minx P."/>
            <person name="Murphy D."/>
            <person name="O'Quin K.E."/>
            <person name="Retaux S."/>
            <person name="Rohner N."/>
            <person name="Searle S.M."/>
            <person name="Stahl B.A."/>
            <person name="Tabin C."/>
            <person name="Volff J.N."/>
            <person name="Yoshizawa M."/>
            <person name="Warren W.C."/>
        </authorList>
    </citation>
    <scope>NUCLEOTIDE SEQUENCE [LARGE SCALE GENOMIC DNA]</scope>
    <source>
        <strain evidence="14">female</strain>
    </source>
</reference>
<dbReference type="SUPFAM" id="SSF54292">
    <property type="entry name" value="2Fe-2S ferredoxin-like"/>
    <property type="match status" value="1"/>
</dbReference>
<keyword evidence="14" id="KW-1185">Reference proteome</keyword>
<keyword evidence="11" id="KW-0732">Signal</keyword>
<feature type="chain" id="PRO_5017220456" evidence="11">
    <location>
        <begin position="23"/>
        <end position="170"/>
    </location>
</feature>
<evidence type="ECO:0000313" key="14">
    <source>
        <dbReference type="Proteomes" id="UP000018467"/>
    </source>
</evidence>
<dbReference type="GO" id="GO:0009055">
    <property type="term" value="F:electron transfer activity"/>
    <property type="evidence" value="ECO:0007669"/>
    <property type="project" value="TreeGrafter"/>
</dbReference>
<keyword evidence="9" id="KW-0496">Mitochondrion</keyword>
<dbReference type="InterPro" id="IPR001055">
    <property type="entry name" value="Adrenodoxin-like"/>
</dbReference>
<evidence type="ECO:0000256" key="1">
    <source>
        <dbReference type="ARBA" id="ARBA00004305"/>
    </source>
</evidence>
<keyword evidence="4" id="KW-0001">2Fe-2S</keyword>
<evidence type="ECO:0000256" key="11">
    <source>
        <dbReference type="SAM" id="SignalP"/>
    </source>
</evidence>
<dbReference type="InParanoid" id="A0A3B1JS70"/>
<comment type="similarity">
    <text evidence="2">Belongs to the adrenodoxin/putidaredoxin family.</text>
</comment>
<sequence>MAVSALSSRLLLLGLNAARVTCAHLGRPGCVFSNARGVSSGRALRTEERVTVRFIDRDGKRISVNTITGVSLLNIVVDQNLDFEGFGACEGTLACSTCHLIFEEKIYNKLLNETTVADEEMDMLDLAYGLTDTSRLGCQVCVTKDLDGMVVRVPEAVSDARKTSDKDSAS</sequence>
<dbReference type="InterPro" id="IPR018298">
    <property type="entry name" value="Adrenodoxin_Fe-S_BS"/>
</dbReference>
<evidence type="ECO:0000259" key="12">
    <source>
        <dbReference type="PROSITE" id="PS51085"/>
    </source>
</evidence>
<dbReference type="Gene3D" id="3.10.20.30">
    <property type="match status" value="1"/>
</dbReference>
<feature type="signal peptide" evidence="11">
    <location>
        <begin position="1"/>
        <end position="22"/>
    </location>
</feature>
<evidence type="ECO:0000256" key="8">
    <source>
        <dbReference type="ARBA" id="ARBA00023014"/>
    </source>
</evidence>
<name>A0A3B1JS70_ASTMX</name>
<evidence type="ECO:0000256" key="10">
    <source>
        <dbReference type="ARBA" id="ARBA00034078"/>
    </source>
</evidence>
<dbReference type="PANTHER" id="PTHR23426">
    <property type="entry name" value="FERREDOXIN/ADRENODOXIN"/>
    <property type="match status" value="1"/>
</dbReference>
<dbReference type="GeneTree" id="ENSGT00940000156916"/>
<protein>
    <submittedName>
        <fullName evidence="13">Adrenodoxin-like</fullName>
    </submittedName>
</protein>
<feature type="domain" description="2Fe-2S ferredoxin-type" evidence="12">
    <location>
        <begin position="48"/>
        <end position="157"/>
    </location>
</feature>
<reference evidence="13" key="4">
    <citation type="submission" date="2025-09" db="UniProtKB">
        <authorList>
            <consortium name="Ensembl"/>
        </authorList>
    </citation>
    <scope>IDENTIFICATION</scope>
</reference>
<dbReference type="InterPro" id="IPR036010">
    <property type="entry name" value="2Fe-2S_ferredoxin-like_sf"/>
</dbReference>
<keyword evidence="6" id="KW-0249">Electron transport</keyword>
<evidence type="ECO:0000256" key="7">
    <source>
        <dbReference type="ARBA" id="ARBA00023004"/>
    </source>
</evidence>
<dbReference type="InterPro" id="IPR001041">
    <property type="entry name" value="2Fe-2S_ferredoxin-type"/>
</dbReference>
<evidence type="ECO:0000256" key="5">
    <source>
        <dbReference type="ARBA" id="ARBA00022723"/>
    </source>
</evidence>
<comment type="subcellular location">
    <subcellularLocation>
        <location evidence="1">Mitochondrion matrix</location>
    </subcellularLocation>
</comment>
<dbReference type="PANTHER" id="PTHR23426:SF75">
    <property type="entry name" value="ADRENODOXIN"/>
    <property type="match status" value="1"/>
</dbReference>
<dbReference type="AlphaFoldDB" id="A0A3B1JS70"/>
<dbReference type="InterPro" id="IPR012675">
    <property type="entry name" value="Beta-grasp_dom_sf"/>
</dbReference>